<sequence length="480" mass="51451">MLCPGEGGGHRGRPAYGGHGRSRGEPASDAQGHRGPVPLLPPRWPHRAPAGPELHLPAALSPPAPPPRRLLRSLLALPPRGSHPLPPHWPRGPPVSAVAGVARRPFCAGMAEALSELAALLGPAAGTGPAAAAARAGAAEAALSLSGSAEGRRLLAAHPAALAALLELAAGPCPAAGGAARRCLVNVAAEAAARGPLLAALPALLGLLPAGPACGALANLCREPGGARRVLRGLRERGCGLEPLLRPLGEPRPPAELGPLLCNLSQVPEGRRALLDRSRCVLFPLSCWGVELLARGRPTGAGLGALRWLLAAAPEPRLFLEYHEWLLGDEVDILPFLLLPLAGPEEFPEDEMERLPVDLQYLPPDKQREEEPDIRKMLLEAIMLVAPARCLLQQEKGTYLVLRELHRWEREPDVLAACEKLIQVLIGDEPGPGMENLLEVSIPEDVEQQLQRLDREEEERWQREREEQREAQEQREEPSR</sequence>
<proteinExistence type="predicted"/>
<evidence type="ECO:0000313" key="4">
    <source>
        <dbReference type="Ensembl" id="ENSABRP00000008841.1"/>
    </source>
</evidence>
<dbReference type="PANTHER" id="PTHR13387">
    <property type="entry name" value="PROTEIN HGH1 HOMOLOG"/>
    <property type="match status" value="1"/>
</dbReference>
<feature type="domain" description="Protein HGH1 N-terminal" evidence="2">
    <location>
        <begin position="321"/>
        <end position="376"/>
    </location>
</feature>
<evidence type="ECO:0000259" key="2">
    <source>
        <dbReference type="Pfam" id="PF04063"/>
    </source>
</evidence>
<dbReference type="InterPro" id="IPR007206">
    <property type="entry name" value="Protein_HGH1_C"/>
</dbReference>
<dbReference type="InterPro" id="IPR039717">
    <property type="entry name" value="Hgh1"/>
</dbReference>
<dbReference type="InterPro" id="IPR007205">
    <property type="entry name" value="Protein_HGH1_N"/>
</dbReference>
<reference evidence="4" key="2">
    <citation type="submission" date="2025-09" db="UniProtKB">
        <authorList>
            <consortium name="Ensembl"/>
        </authorList>
    </citation>
    <scope>IDENTIFICATION</scope>
</reference>
<protein>
    <submittedName>
        <fullName evidence="4">HGH1 homolog</fullName>
    </submittedName>
</protein>
<name>A0A8B9I4L5_9AVES</name>
<feature type="compositionally biased region" description="Basic and acidic residues" evidence="1">
    <location>
        <begin position="452"/>
        <end position="480"/>
    </location>
</feature>
<dbReference type="Pfam" id="PF04063">
    <property type="entry name" value="DUF383"/>
    <property type="match status" value="1"/>
</dbReference>
<feature type="region of interest" description="Disordered" evidence="1">
    <location>
        <begin position="451"/>
        <end position="480"/>
    </location>
</feature>
<dbReference type="PANTHER" id="PTHR13387:SF9">
    <property type="entry name" value="PROTEIN HGH1 HOMOLOG"/>
    <property type="match status" value="1"/>
</dbReference>
<feature type="region of interest" description="Disordered" evidence="1">
    <location>
        <begin position="1"/>
        <end position="67"/>
    </location>
</feature>
<dbReference type="AlphaFoldDB" id="A0A8B9I4L5"/>
<accession>A0A8B9I4L5</accession>
<organism evidence="4 5">
    <name type="scientific">Anser brachyrhynchus</name>
    <name type="common">Pink-footed goose</name>
    <dbReference type="NCBI Taxonomy" id="132585"/>
    <lineage>
        <taxon>Eukaryota</taxon>
        <taxon>Metazoa</taxon>
        <taxon>Chordata</taxon>
        <taxon>Craniata</taxon>
        <taxon>Vertebrata</taxon>
        <taxon>Euteleostomi</taxon>
        <taxon>Archelosauria</taxon>
        <taxon>Archosauria</taxon>
        <taxon>Dinosauria</taxon>
        <taxon>Saurischia</taxon>
        <taxon>Theropoda</taxon>
        <taxon>Coelurosauria</taxon>
        <taxon>Aves</taxon>
        <taxon>Neognathae</taxon>
        <taxon>Galloanserae</taxon>
        <taxon>Anseriformes</taxon>
        <taxon>Anatidae</taxon>
        <taxon>Anserinae</taxon>
        <taxon>Anser</taxon>
    </lineage>
</organism>
<dbReference type="Pfam" id="PF04064">
    <property type="entry name" value="DUF384"/>
    <property type="match status" value="1"/>
</dbReference>
<evidence type="ECO:0000256" key="1">
    <source>
        <dbReference type="SAM" id="MobiDB-lite"/>
    </source>
</evidence>
<keyword evidence="5" id="KW-1185">Reference proteome</keyword>
<gene>
    <name evidence="4" type="primary">HGH1</name>
</gene>
<dbReference type="Ensembl" id="ENSABRT00000012613.1">
    <property type="protein sequence ID" value="ENSABRP00000008841.1"/>
    <property type="gene ID" value="ENSABRG00000007943.1"/>
</dbReference>
<reference evidence="4" key="1">
    <citation type="submission" date="2025-08" db="UniProtKB">
        <authorList>
            <consortium name="Ensembl"/>
        </authorList>
    </citation>
    <scope>IDENTIFICATION</scope>
</reference>
<dbReference type="GeneTree" id="ENSGT00390000016546"/>
<evidence type="ECO:0000259" key="3">
    <source>
        <dbReference type="Pfam" id="PF04064"/>
    </source>
</evidence>
<feature type="domain" description="Protein HGH1 C-terminal" evidence="3">
    <location>
        <begin position="395"/>
        <end position="432"/>
    </location>
</feature>
<dbReference type="Proteomes" id="UP000694426">
    <property type="component" value="Unplaced"/>
</dbReference>
<evidence type="ECO:0000313" key="5">
    <source>
        <dbReference type="Proteomes" id="UP000694426"/>
    </source>
</evidence>